<dbReference type="OrthoDB" id="9793746at2"/>
<feature type="transmembrane region" description="Helical" evidence="1">
    <location>
        <begin position="302"/>
        <end position="319"/>
    </location>
</feature>
<feature type="transmembrane region" description="Helical" evidence="1">
    <location>
        <begin position="129"/>
        <end position="148"/>
    </location>
</feature>
<feature type="transmembrane region" description="Helical" evidence="1">
    <location>
        <begin position="207"/>
        <end position="229"/>
    </location>
</feature>
<dbReference type="Pfam" id="PF04018">
    <property type="entry name" value="VCA0040-like"/>
    <property type="match status" value="1"/>
</dbReference>
<proteinExistence type="predicted"/>
<sequence length="327" mass="35771">MGKSKSKVTLFLKGCAMGAADVVPGVSGGTIAFITGIYEELLESISNLNLSLFKTIKKNGIKAAWQQINGNFLLVLLLGIGTSLLTLAKVVSYLLEHHEIPLWSFFFGLVLGSVWLVGKQVERWDIKTIAALIIGTAVAYYITILPPFTESHNLWYIFICGCIAICAMILPGVSGSFILVLLGAYATILESLSNLLSGLKAMSTEIIMANGSVIMVFALGCIVGLISFSRFLNYLFKRSKNVVIAVLTGFLIGSLNKIWPWKETITTFTKHAGEPNEKIIPLLQKNISPQQFEINHATSPELMLVITMFLVGILILIVLDRFAPKED</sequence>
<dbReference type="InterPro" id="IPR007163">
    <property type="entry name" value="VCA0040-like"/>
</dbReference>
<dbReference type="EMBL" id="QKSB01000003">
    <property type="protein sequence ID" value="PZE17652.1"/>
    <property type="molecule type" value="Genomic_DNA"/>
</dbReference>
<feature type="transmembrane region" description="Helical" evidence="1">
    <location>
        <begin position="154"/>
        <end position="170"/>
    </location>
</feature>
<dbReference type="RefSeq" id="WP_111062612.1">
    <property type="nucleotide sequence ID" value="NZ_JBHUCU010000027.1"/>
</dbReference>
<organism evidence="2 3">
    <name type="scientific">Putridiphycobacter roseus</name>
    <dbReference type="NCBI Taxonomy" id="2219161"/>
    <lineage>
        <taxon>Bacteria</taxon>
        <taxon>Pseudomonadati</taxon>
        <taxon>Bacteroidota</taxon>
        <taxon>Flavobacteriia</taxon>
        <taxon>Flavobacteriales</taxon>
        <taxon>Crocinitomicaceae</taxon>
        <taxon>Putridiphycobacter</taxon>
    </lineage>
</organism>
<evidence type="ECO:0000313" key="3">
    <source>
        <dbReference type="Proteomes" id="UP000249248"/>
    </source>
</evidence>
<accession>A0A2W1NPU4</accession>
<gene>
    <name evidence="2" type="ORF">DNU06_07425</name>
</gene>
<feature type="transmembrane region" description="Helical" evidence="1">
    <location>
        <begin position="72"/>
        <end position="94"/>
    </location>
</feature>
<feature type="transmembrane region" description="Helical" evidence="1">
    <location>
        <begin position="177"/>
        <end position="195"/>
    </location>
</feature>
<keyword evidence="1" id="KW-0472">Membrane</keyword>
<dbReference type="Proteomes" id="UP000249248">
    <property type="component" value="Unassembled WGS sequence"/>
</dbReference>
<dbReference type="PANTHER" id="PTHR37308:SF1">
    <property type="entry name" value="POLYPRENYL-PHOSPHATE TRANSPORTER"/>
    <property type="match status" value="1"/>
</dbReference>
<name>A0A2W1NPU4_9FLAO</name>
<keyword evidence="3" id="KW-1185">Reference proteome</keyword>
<reference evidence="2 3" key="1">
    <citation type="submission" date="2018-06" db="EMBL/GenBank/DDBJ databases">
        <title>The draft genome sequence of Crocinitomix sp. SM1701.</title>
        <authorList>
            <person name="Zhang X."/>
        </authorList>
    </citation>
    <scope>NUCLEOTIDE SEQUENCE [LARGE SCALE GENOMIC DNA]</scope>
    <source>
        <strain evidence="2 3">SM1701</strain>
    </source>
</reference>
<feature type="transmembrane region" description="Helical" evidence="1">
    <location>
        <begin position="100"/>
        <end position="117"/>
    </location>
</feature>
<dbReference type="PANTHER" id="PTHR37308">
    <property type="entry name" value="INTEGRAL MEMBRANE PROTEIN"/>
    <property type="match status" value="1"/>
</dbReference>
<evidence type="ECO:0000256" key="1">
    <source>
        <dbReference type="SAM" id="Phobius"/>
    </source>
</evidence>
<dbReference type="AlphaFoldDB" id="A0A2W1NPU4"/>
<protein>
    <submittedName>
        <fullName evidence="2">DUF368 domain-containing protein</fullName>
    </submittedName>
</protein>
<keyword evidence="1" id="KW-0812">Transmembrane</keyword>
<evidence type="ECO:0000313" key="2">
    <source>
        <dbReference type="EMBL" id="PZE17652.1"/>
    </source>
</evidence>
<keyword evidence="1" id="KW-1133">Transmembrane helix</keyword>
<feature type="transmembrane region" description="Helical" evidence="1">
    <location>
        <begin position="241"/>
        <end position="259"/>
    </location>
</feature>
<comment type="caution">
    <text evidence="2">The sequence shown here is derived from an EMBL/GenBank/DDBJ whole genome shotgun (WGS) entry which is preliminary data.</text>
</comment>